<organism evidence="2 3">
    <name type="scientific">Helicobacter ganmani</name>
    <dbReference type="NCBI Taxonomy" id="60246"/>
    <lineage>
        <taxon>Bacteria</taxon>
        <taxon>Pseudomonadati</taxon>
        <taxon>Campylobacterota</taxon>
        <taxon>Epsilonproteobacteria</taxon>
        <taxon>Campylobacterales</taxon>
        <taxon>Helicobacteraceae</taxon>
        <taxon>Helicobacter</taxon>
    </lineage>
</organism>
<keyword evidence="3" id="KW-1185">Reference proteome</keyword>
<sequence>MQNKILTFFLLSVSLWIFAACAKSPLANPNLPYPKLVYIESLNTDVVPKDFADTFINRFKILYAQAPNSNLQEVRFYFTDYYNESREEFSPMASFSLVPRYLLQLHVQVITSSHTQDFTQSYQIPVMGFNPPYSQDFDGLILKILQE</sequence>
<keyword evidence="1" id="KW-0732">Signal</keyword>
<dbReference type="PROSITE" id="PS51257">
    <property type="entry name" value="PROKAR_LIPOPROTEIN"/>
    <property type="match status" value="1"/>
</dbReference>
<evidence type="ECO:0008006" key="4">
    <source>
        <dbReference type="Google" id="ProtNLM"/>
    </source>
</evidence>
<evidence type="ECO:0000313" key="2">
    <source>
        <dbReference type="EMBL" id="RDU64415.1"/>
    </source>
</evidence>
<dbReference type="OrthoDB" id="5325223at2"/>
<protein>
    <recommendedName>
        <fullName evidence="4">Lipoprotein</fullName>
    </recommendedName>
</protein>
<comment type="caution">
    <text evidence="2">The sequence shown here is derived from an EMBL/GenBank/DDBJ whole genome shotgun (WGS) entry which is preliminary data.</text>
</comment>
<feature type="chain" id="PRO_5017616348" description="Lipoprotein" evidence="1">
    <location>
        <begin position="20"/>
        <end position="147"/>
    </location>
</feature>
<dbReference type="EMBL" id="NXLS01000001">
    <property type="protein sequence ID" value="RDU64415.1"/>
    <property type="molecule type" value="Genomic_DNA"/>
</dbReference>
<evidence type="ECO:0000313" key="3">
    <source>
        <dbReference type="Proteomes" id="UP000256650"/>
    </source>
</evidence>
<feature type="signal peptide" evidence="1">
    <location>
        <begin position="1"/>
        <end position="19"/>
    </location>
</feature>
<dbReference type="RefSeq" id="WP_115550749.1">
    <property type="nucleotide sequence ID" value="NZ_CAOOSM010000002.1"/>
</dbReference>
<dbReference type="GeneID" id="82534869"/>
<reference evidence="2 3" key="1">
    <citation type="submission" date="2018-04" db="EMBL/GenBank/DDBJ databases">
        <title>Novel Campyloabacter and Helicobacter Species and Strains.</title>
        <authorList>
            <person name="Mannion A.J."/>
            <person name="Shen Z."/>
            <person name="Fox J.G."/>
        </authorList>
    </citation>
    <scope>NUCLEOTIDE SEQUENCE [LARGE SCALE GENOMIC DNA]</scope>
    <source>
        <strain evidence="2 3">MIT 99-5101</strain>
    </source>
</reference>
<dbReference type="AlphaFoldDB" id="A0A3D8IHJ3"/>
<proteinExistence type="predicted"/>
<evidence type="ECO:0000256" key="1">
    <source>
        <dbReference type="SAM" id="SignalP"/>
    </source>
</evidence>
<gene>
    <name evidence="2" type="ORF">CQA43_00980</name>
</gene>
<name>A0A3D8IHJ3_9HELI</name>
<dbReference type="Proteomes" id="UP000256650">
    <property type="component" value="Unassembled WGS sequence"/>
</dbReference>
<accession>A0A3D8IHJ3</accession>